<dbReference type="SUPFAM" id="SSF53163">
    <property type="entry name" value="HybD-like"/>
    <property type="match status" value="1"/>
</dbReference>
<dbReference type="AlphaFoldDB" id="C8X544"/>
<dbReference type="GO" id="GO:0004190">
    <property type="term" value="F:aspartic-type endopeptidase activity"/>
    <property type="evidence" value="ECO:0007669"/>
    <property type="project" value="UniProtKB-KW"/>
</dbReference>
<reference evidence="6" key="1">
    <citation type="submission" date="2009-09" db="EMBL/GenBank/DDBJ databases">
        <title>The complete chromosome of Desulfohalobium retbaense DSM 5692.</title>
        <authorList>
            <consortium name="US DOE Joint Genome Institute (JGI-PGF)"/>
            <person name="Lucas S."/>
            <person name="Copeland A."/>
            <person name="Lapidus A."/>
            <person name="Glavina del Rio T."/>
            <person name="Dalin E."/>
            <person name="Tice H."/>
            <person name="Bruce D."/>
            <person name="Goodwin L."/>
            <person name="Pitluck S."/>
            <person name="Kyrpides N."/>
            <person name="Mavromatis K."/>
            <person name="Ivanova N."/>
            <person name="Mikhailova N."/>
            <person name="Munk A.C."/>
            <person name="Brettin T."/>
            <person name="Detter J.C."/>
            <person name="Han C."/>
            <person name="Tapia R."/>
            <person name="Larimer F."/>
            <person name="Land M."/>
            <person name="Hauser L."/>
            <person name="Markowitz V."/>
            <person name="Cheng J.-F."/>
            <person name="Hugenholtz P."/>
            <person name="Woyke T."/>
            <person name="Wu D."/>
            <person name="Spring S."/>
            <person name="Klenk H.-P."/>
            <person name="Eisen J.A."/>
        </authorList>
    </citation>
    <scope>NUCLEOTIDE SEQUENCE [LARGE SCALE GENOMIC DNA]</scope>
    <source>
        <strain evidence="6">DSM 5692</strain>
    </source>
</reference>
<dbReference type="MEROPS" id="A31.003"/>
<organism evidence="5 6">
    <name type="scientific">Desulfohalobium retbaense (strain ATCC 49708 / DSM 5692 / JCM 16813 / HR100)</name>
    <dbReference type="NCBI Taxonomy" id="485915"/>
    <lineage>
        <taxon>Bacteria</taxon>
        <taxon>Pseudomonadati</taxon>
        <taxon>Thermodesulfobacteriota</taxon>
        <taxon>Desulfovibrionia</taxon>
        <taxon>Desulfovibrionales</taxon>
        <taxon>Desulfohalobiaceae</taxon>
        <taxon>Desulfohalobium</taxon>
    </lineage>
</organism>
<keyword evidence="2 5" id="KW-0645">Protease</keyword>
<dbReference type="RefSeq" id="WP_015752682.1">
    <property type="nucleotide sequence ID" value="NC_013223.1"/>
</dbReference>
<dbReference type="CDD" id="cd00518">
    <property type="entry name" value="H2MP"/>
    <property type="match status" value="1"/>
</dbReference>
<evidence type="ECO:0000313" key="6">
    <source>
        <dbReference type="Proteomes" id="UP000001052"/>
    </source>
</evidence>
<gene>
    <name evidence="5" type="ordered locus">Dret_2257</name>
</gene>
<evidence type="ECO:0000256" key="3">
    <source>
        <dbReference type="ARBA" id="ARBA00022750"/>
    </source>
</evidence>
<evidence type="ECO:0000256" key="1">
    <source>
        <dbReference type="ARBA" id="ARBA00006814"/>
    </source>
</evidence>
<dbReference type="PANTHER" id="PTHR30302">
    <property type="entry name" value="HYDROGENASE 1 MATURATION PROTEASE"/>
    <property type="match status" value="1"/>
</dbReference>
<dbReference type="STRING" id="485915.Dret_2257"/>
<dbReference type="eggNOG" id="COG0680">
    <property type="taxonomic scope" value="Bacteria"/>
</dbReference>
<dbReference type="GO" id="GO:0016485">
    <property type="term" value="P:protein processing"/>
    <property type="evidence" value="ECO:0007669"/>
    <property type="project" value="TreeGrafter"/>
</dbReference>
<proteinExistence type="inferred from homology"/>
<dbReference type="PRINTS" id="PR00446">
    <property type="entry name" value="HYDRGNUPTAKE"/>
</dbReference>
<dbReference type="InterPro" id="IPR000671">
    <property type="entry name" value="Peptidase_A31"/>
</dbReference>
<name>C8X544_DESRD</name>
<evidence type="ECO:0000313" key="5">
    <source>
        <dbReference type="EMBL" id="ACV69541.1"/>
    </source>
</evidence>
<dbReference type="HOGENOM" id="CLU_099037_2_2_7"/>
<dbReference type="EMBL" id="CP001734">
    <property type="protein sequence ID" value="ACV69541.1"/>
    <property type="molecule type" value="Genomic_DNA"/>
</dbReference>
<evidence type="ECO:0000256" key="2">
    <source>
        <dbReference type="ARBA" id="ARBA00022670"/>
    </source>
</evidence>
<keyword evidence="6" id="KW-1185">Reference proteome</keyword>
<dbReference type="InterPro" id="IPR023430">
    <property type="entry name" value="Pept_HybD-like_dom_sf"/>
</dbReference>
<sequence>MEHRPAAMPEISVQVLCLGNTLLRDDGVGWEVAALLQDRLDPGSATITWGGTGGDALLDLLQPCRHLVVVDALDCGLPPGSVHELGVHDLDRMPTPRLKSSHGLDLGLVLELYRTLYSCRWPEEVLIVGIQIQEMCFFGEGCAPAVLQGAREASERIATQIQRWTRPSEARNSRAHGV</sequence>
<dbReference type="NCBIfam" id="TIGR00072">
    <property type="entry name" value="hydrog_prot"/>
    <property type="match status" value="1"/>
</dbReference>
<accession>C8X544</accession>
<dbReference type="PANTHER" id="PTHR30302:SF1">
    <property type="entry name" value="HYDROGENASE 2 MATURATION PROTEASE"/>
    <property type="match status" value="1"/>
</dbReference>
<keyword evidence="3" id="KW-0064">Aspartyl protease</keyword>
<comment type="similarity">
    <text evidence="1">Belongs to the peptidase A31 family.</text>
</comment>
<dbReference type="OrthoDB" id="9792731at2"/>
<dbReference type="Pfam" id="PF01750">
    <property type="entry name" value="HycI"/>
    <property type="match status" value="1"/>
</dbReference>
<dbReference type="Gene3D" id="3.40.50.1450">
    <property type="entry name" value="HybD-like"/>
    <property type="match status" value="1"/>
</dbReference>
<dbReference type="Proteomes" id="UP000001052">
    <property type="component" value="Chromosome"/>
</dbReference>
<keyword evidence="4" id="KW-0378">Hydrolase</keyword>
<dbReference type="GO" id="GO:0008047">
    <property type="term" value="F:enzyme activator activity"/>
    <property type="evidence" value="ECO:0007669"/>
    <property type="project" value="InterPro"/>
</dbReference>
<dbReference type="KEGG" id="drt:Dret_2257"/>
<reference evidence="5 6" key="2">
    <citation type="journal article" date="2010" name="Stand. Genomic Sci.">
        <title>Complete genome sequence of Desulfohalobium retbaense type strain (HR(100)).</title>
        <authorList>
            <person name="Spring S."/>
            <person name="Nolan M."/>
            <person name="Lapidus A."/>
            <person name="Glavina Del Rio T."/>
            <person name="Copeland A."/>
            <person name="Tice H."/>
            <person name="Cheng J.F."/>
            <person name="Lucas S."/>
            <person name="Land M."/>
            <person name="Chen F."/>
            <person name="Bruce D."/>
            <person name="Goodwin L."/>
            <person name="Pitluck S."/>
            <person name="Ivanova N."/>
            <person name="Mavromatis K."/>
            <person name="Mikhailova N."/>
            <person name="Pati A."/>
            <person name="Chen A."/>
            <person name="Palaniappan K."/>
            <person name="Hauser L."/>
            <person name="Chang Y.J."/>
            <person name="Jeffries C.D."/>
            <person name="Munk C."/>
            <person name="Kiss H."/>
            <person name="Chain P."/>
            <person name="Han C."/>
            <person name="Brettin T."/>
            <person name="Detter J.C."/>
            <person name="Schuler E."/>
            <person name="Goker M."/>
            <person name="Rohde M."/>
            <person name="Bristow J."/>
            <person name="Eisen J.A."/>
            <person name="Markowitz V."/>
            <person name="Hugenholtz P."/>
            <person name="Kyrpides N.C."/>
            <person name="Klenk H.P."/>
        </authorList>
    </citation>
    <scope>NUCLEOTIDE SEQUENCE [LARGE SCALE GENOMIC DNA]</scope>
    <source>
        <strain evidence="5 6">DSM 5692</strain>
    </source>
</reference>
<protein>
    <submittedName>
        <fullName evidence="5">Hydrogenase maturation protease</fullName>
    </submittedName>
</protein>
<evidence type="ECO:0000256" key="4">
    <source>
        <dbReference type="ARBA" id="ARBA00022801"/>
    </source>
</evidence>